<organism evidence="4 5">
    <name type="scientific">Taphrina deformans (strain PYCC 5710 / ATCC 11124 / CBS 356.35 / IMI 108563 / JCM 9778 / NBRC 8474)</name>
    <name type="common">Peach leaf curl fungus</name>
    <name type="synonym">Lalaria deformans</name>
    <dbReference type="NCBI Taxonomy" id="1097556"/>
    <lineage>
        <taxon>Eukaryota</taxon>
        <taxon>Fungi</taxon>
        <taxon>Dikarya</taxon>
        <taxon>Ascomycota</taxon>
        <taxon>Taphrinomycotina</taxon>
        <taxon>Taphrinomycetes</taxon>
        <taxon>Taphrinales</taxon>
        <taxon>Taphrinaceae</taxon>
        <taxon>Taphrina</taxon>
    </lineage>
</organism>
<accession>R4X6J4</accession>
<dbReference type="Gene3D" id="3.30.870.10">
    <property type="entry name" value="Endonuclease Chain A"/>
    <property type="match status" value="2"/>
</dbReference>
<dbReference type="STRING" id="1097556.R4X6J4"/>
<dbReference type="InterPro" id="IPR010347">
    <property type="entry name" value="Tdp1"/>
</dbReference>
<evidence type="ECO:0000313" key="4">
    <source>
        <dbReference type="EMBL" id="CCG80764.1"/>
    </source>
</evidence>
<dbReference type="OrthoDB" id="47785at2759"/>
<evidence type="ECO:0000256" key="2">
    <source>
        <dbReference type="PIRSR" id="PIRSR610347-2"/>
    </source>
</evidence>
<evidence type="ECO:0000313" key="5">
    <source>
        <dbReference type="Proteomes" id="UP000013776"/>
    </source>
</evidence>
<dbReference type="GO" id="GO:0006281">
    <property type="term" value="P:DNA repair"/>
    <property type="evidence" value="ECO:0007669"/>
    <property type="project" value="InterPro"/>
</dbReference>
<sequence>MTPEEREKRLLALEKRNAAPTSAGLEVPDHAQTIAVNSGTRKRKFQSAGDSVKPTKAQHVERQIDSVVEREKRPVITGSLEHKKQSQEVINIDSDEDDTTQGTAIQKYLNGILPLRRSRGQSNALRYWDGQVLLTTAAGYPVQPHHISIERLFDRDNLRRAVLAAFQIDLEWVLSKLNIGRTAIHIACEAKTEGTKQQWQRLATQLPKLNMIFPPMNHANCMHSKLQLLFFDDFLRFVTPSANLMPYDWGETGTMENVMYVQDFPLKKLITGSDDTEDESESDSVKTPTFLADLTCFLRRSKYPGQIIADLEKYSFERATHVRFVASVGGENYAPHDIHKSGLPRLASAVQSLGWSLPAVEVEYITASIGALNKSFVSSFMRACQGQPPFDKDQAERHDSLVRKLRIYFPTRETVLGSRAGHAGTICFQSDYYGRPEFPRGSLMSHIPVRPGLLSHCKMILCRDVTDVTRGWAYVGSANFSASAWGDRIVRDRATKKDRMNCRNWECGVVVPMSLVRKVIPVQHTASKNTDPWYFMER</sequence>
<dbReference type="AlphaFoldDB" id="R4X6J4"/>
<evidence type="ECO:0000256" key="3">
    <source>
        <dbReference type="PIRSR" id="PIRSR610347-3"/>
    </source>
</evidence>
<feature type="binding site" evidence="2">
    <location>
        <position position="458"/>
    </location>
    <ligand>
        <name>substrate</name>
    </ligand>
</feature>
<dbReference type="PANTHER" id="PTHR12415">
    <property type="entry name" value="TYROSYL-DNA PHOSPHODIESTERASE 1"/>
    <property type="match status" value="1"/>
</dbReference>
<dbReference type="EMBL" id="CAHR02000011">
    <property type="protein sequence ID" value="CCG80764.1"/>
    <property type="molecule type" value="Genomic_DNA"/>
</dbReference>
<feature type="active site" description="Proton donor/acceptor" evidence="1">
    <location>
        <position position="456"/>
    </location>
</feature>
<dbReference type="eggNOG" id="KOG2031">
    <property type="taxonomic scope" value="Eukaryota"/>
</dbReference>
<evidence type="ECO:0000256" key="1">
    <source>
        <dbReference type="PIRSR" id="PIRSR610347-1"/>
    </source>
</evidence>
<feature type="binding site" evidence="2">
    <location>
        <position position="225"/>
    </location>
    <ligand>
        <name>substrate</name>
    </ligand>
</feature>
<dbReference type="VEuPathDB" id="FungiDB:TAPDE_000389"/>
<name>R4X6J4_TAPDE</name>
<dbReference type="GO" id="GO:0003697">
    <property type="term" value="F:single-stranded DNA binding"/>
    <property type="evidence" value="ECO:0007669"/>
    <property type="project" value="TreeGrafter"/>
</dbReference>
<dbReference type="CDD" id="cd09122">
    <property type="entry name" value="PLDc_Tdp1_1"/>
    <property type="match status" value="1"/>
</dbReference>
<dbReference type="SUPFAM" id="SSF56024">
    <property type="entry name" value="Phospholipase D/nuclease"/>
    <property type="match status" value="2"/>
</dbReference>
<feature type="active site" description="Nucleophile" evidence="1">
    <location>
        <position position="223"/>
    </location>
</feature>
<dbReference type="Pfam" id="PF06087">
    <property type="entry name" value="Tyr-DNA_phospho"/>
    <property type="match status" value="1"/>
</dbReference>
<keyword evidence="5" id="KW-1185">Reference proteome</keyword>
<comment type="caution">
    <text evidence="4">The sequence shown here is derived from an EMBL/GenBank/DDBJ whole genome shotgun (WGS) entry which is preliminary data.</text>
</comment>
<dbReference type="GO" id="GO:0017005">
    <property type="term" value="F:3'-tyrosyl-DNA phosphodiesterase activity"/>
    <property type="evidence" value="ECO:0007669"/>
    <property type="project" value="TreeGrafter"/>
</dbReference>
<protein>
    <submittedName>
        <fullName evidence="4">Tyrosyl-DNA phosphodiesterase domain protein</fullName>
    </submittedName>
</protein>
<feature type="site" description="Interaction with DNA" evidence="3">
    <location>
        <position position="481"/>
    </location>
</feature>
<gene>
    <name evidence="4" type="ORF">TAPDE_000389</name>
</gene>
<reference evidence="4 5" key="1">
    <citation type="journal article" date="2013" name="MBio">
        <title>Genome sequencing of the plant pathogen Taphrina deformans, the causal agent of peach leaf curl.</title>
        <authorList>
            <person name="Cisse O.H."/>
            <person name="Almeida J.M.G.C.F."/>
            <person name="Fonseca A."/>
            <person name="Kumar A.A."/>
            <person name="Salojaervi J."/>
            <person name="Overmyer K."/>
            <person name="Hauser P.M."/>
            <person name="Pagni M."/>
        </authorList>
    </citation>
    <scope>NUCLEOTIDE SEQUENCE [LARGE SCALE GENOMIC DNA]</scope>
    <source>
        <strain evidence="5">PYCC 5710 / ATCC 11124 / CBS 356.35 / IMI 108563 / JCM 9778 / NBRC 8474</strain>
    </source>
</reference>
<dbReference type="PANTHER" id="PTHR12415:SF4">
    <property type="entry name" value="TYROSYL-DNA PHOSPHODIESTERASE DOMAIN-CONTAINING PROTEIN"/>
    <property type="match status" value="1"/>
</dbReference>
<proteinExistence type="predicted"/>
<dbReference type="Proteomes" id="UP000013776">
    <property type="component" value="Unassembled WGS sequence"/>
</dbReference>
<dbReference type="GO" id="GO:0003690">
    <property type="term" value="F:double-stranded DNA binding"/>
    <property type="evidence" value="ECO:0007669"/>
    <property type="project" value="TreeGrafter"/>
</dbReference>
<dbReference type="GO" id="GO:0005634">
    <property type="term" value="C:nucleus"/>
    <property type="evidence" value="ECO:0007669"/>
    <property type="project" value="InterPro"/>
</dbReference>